<protein>
    <submittedName>
        <fullName evidence="1">Uncharacterized protein</fullName>
    </submittedName>
</protein>
<dbReference type="EMBL" id="BKCJ011489779">
    <property type="protein sequence ID" value="GFD37713.1"/>
    <property type="molecule type" value="Genomic_DNA"/>
</dbReference>
<reference evidence="1" key="1">
    <citation type="journal article" date="2019" name="Sci. Rep.">
        <title>Draft genome of Tanacetum cinerariifolium, the natural source of mosquito coil.</title>
        <authorList>
            <person name="Yamashiro T."/>
            <person name="Shiraishi A."/>
            <person name="Satake H."/>
            <person name="Nakayama K."/>
        </authorList>
    </citation>
    <scope>NUCLEOTIDE SEQUENCE</scope>
</reference>
<dbReference type="AlphaFoldDB" id="A0A699VTL9"/>
<proteinExistence type="predicted"/>
<feature type="non-terminal residue" evidence="1">
    <location>
        <position position="1"/>
    </location>
</feature>
<evidence type="ECO:0000313" key="1">
    <source>
        <dbReference type="EMBL" id="GFD37713.1"/>
    </source>
</evidence>
<organism evidence="1">
    <name type="scientific">Tanacetum cinerariifolium</name>
    <name type="common">Dalmatian daisy</name>
    <name type="synonym">Chrysanthemum cinerariifolium</name>
    <dbReference type="NCBI Taxonomy" id="118510"/>
    <lineage>
        <taxon>Eukaryota</taxon>
        <taxon>Viridiplantae</taxon>
        <taxon>Streptophyta</taxon>
        <taxon>Embryophyta</taxon>
        <taxon>Tracheophyta</taxon>
        <taxon>Spermatophyta</taxon>
        <taxon>Magnoliopsida</taxon>
        <taxon>eudicotyledons</taxon>
        <taxon>Gunneridae</taxon>
        <taxon>Pentapetalae</taxon>
        <taxon>asterids</taxon>
        <taxon>campanulids</taxon>
        <taxon>Asterales</taxon>
        <taxon>Asteraceae</taxon>
        <taxon>Asteroideae</taxon>
        <taxon>Anthemideae</taxon>
        <taxon>Anthemidinae</taxon>
        <taxon>Tanacetum</taxon>
    </lineage>
</organism>
<name>A0A699VTL9_TANCI</name>
<sequence length="59" mass="6249">SKALVSVDTFVDWSNHENESDEVIAAKEFGMIAGANSLEANTLDDAGEFALMGVSSEID</sequence>
<accession>A0A699VTL9</accession>
<comment type="caution">
    <text evidence="1">The sequence shown here is derived from an EMBL/GenBank/DDBJ whole genome shotgun (WGS) entry which is preliminary data.</text>
</comment>
<gene>
    <name evidence="1" type="ORF">Tci_909682</name>
</gene>